<dbReference type="Proteomes" id="UP000315423">
    <property type="component" value="Unassembled WGS sequence"/>
</dbReference>
<protein>
    <submittedName>
        <fullName evidence="1">ABC transporter permease</fullName>
    </submittedName>
</protein>
<evidence type="ECO:0000313" key="1">
    <source>
        <dbReference type="EMBL" id="TKY91933.1"/>
    </source>
</evidence>
<reference evidence="1" key="1">
    <citation type="submission" date="2018-09" db="EMBL/GenBank/DDBJ databases">
        <title>A genomic encyclopedia of anaerobic methanotrophic archaea.</title>
        <authorList>
            <person name="Skennerton C.T."/>
            <person name="Chadwick G.L."/>
            <person name="Laso-Perez R."/>
            <person name="Leu A.O."/>
            <person name="Speth D.R."/>
            <person name="Yu H."/>
            <person name="Morgan-Lang C."/>
            <person name="Hatzenpichler R."/>
            <person name="Goudeau D."/>
            <person name="Malmstrom R."/>
            <person name="Woyke T."/>
            <person name="Hallam S."/>
            <person name="Tyson G.W."/>
            <person name="Wegener G."/>
            <person name="Boetius A."/>
            <person name="Orphan V.J."/>
        </authorList>
    </citation>
    <scope>NUCLEOTIDE SEQUENCE</scope>
    <source>
        <strain evidence="1">CONS3730D10UFb2</strain>
    </source>
</reference>
<name>A0AC61SBI0_9EURY</name>
<proteinExistence type="predicted"/>
<sequence>MIPVYELFIAIRHLTSRRRQTILSILGIGLAVMILMISQASMVGFSQEMYKKTVDKMPHITIEPKPGEDYIYLYRSLAEDIRSIDEVIGVSCVLLGQATFEYEDTSKNIIMQGILIEDHDSVLHINDDIVKGNLRDLEAIRNSVIIGDSLAEKLNVKVYDMIDASFPEANPTALKVVGIVDTGTPLDETLAYTSLSTAQDFFDESNVVNSIIVRVEDPDTAQPISDKINTFGYPASSWMETNPEILQTLMIEGMSNIIVLGMIIVIASFSMVSTMIMVVMEKTREIGMLMAMGVTRKSILTIFLLESGIMGLIGPVIGVSVGIMICLYFGSITYEIGEEAYGGVNTFPFIVRIQDAVLIVIFTFLLNLVAGIYPARRASTLDPVEAISNE</sequence>
<evidence type="ECO:0000313" key="2">
    <source>
        <dbReference type="Proteomes" id="UP000315423"/>
    </source>
</evidence>
<accession>A0AC61SBI0</accession>
<dbReference type="EMBL" id="QYBA01000104">
    <property type="protein sequence ID" value="TKY91933.1"/>
    <property type="molecule type" value="Genomic_DNA"/>
</dbReference>
<gene>
    <name evidence="1" type="ORF">C5S46_03295</name>
</gene>
<comment type="caution">
    <text evidence="1">The sequence shown here is derived from an EMBL/GenBank/DDBJ whole genome shotgun (WGS) entry which is preliminary data.</text>
</comment>
<organism evidence="1 2">
    <name type="scientific">Candidatus Methanomarinus sp</name>
    <dbReference type="NCBI Taxonomy" id="3386244"/>
    <lineage>
        <taxon>Archaea</taxon>
        <taxon>Methanobacteriati</taxon>
        <taxon>Methanobacteriota</taxon>
        <taxon>Stenosarchaea group</taxon>
        <taxon>Methanomicrobia</taxon>
        <taxon>Methanosarcinales</taxon>
        <taxon>ANME-2 cluster</taxon>
        <taxon>Candidatus Methanocomedenaceae</taxon>
        <taxon>Candidatus Methanomarinus</taxon>
    </lineage>
</organism>